<accession>A0A0Q4B793</accession>
<keyword evidence="2" id="KW-1185">Reference proteome</keyword>
<organism evidence="1 2">
    <name type="scientific">Candidatus [Bacteroides] periocalifornicus</name>
    <dbReference type="NCBI Taxonomy" id="1702214"/>
    <lineage>
        <taxon>Bacteria</taxon>
        <taxon>Pseudomonadati</taxon>
        <taxon>Bacteroidota</taxon>
    </lineage>
</organism>
<dbReference type="Proteomes" id="UP000054172">
    <property type="component" value="Unassembled WGS sequence"/>
</dbReference>
<sequence length="110" mass="12201">MKRLNASHTFNTANLGSLQKLDGYAQTAFFDFADYVKVLCGGTTPPEFDETIGRLVPHYRYTPHIYTALSSSNGGFSTVPVHTFSGITISDPTQNSYIVAYKVQTAWWKA</sequence>
<dbReference type="AlphaFoldDB" id="A0A0Q4B793"/>
<evidence type="ECO:0000313" key="1">
    <source>
        <dbReference type="EMBL" id="KQM08097.1"/>
    </source>
</evidence>
<evidence type="ECO:0000313" key="2">
    <source>
        <dbReference type="Proteomes" id="UP000054172"/>
    </source>
</evidence>
<dbReference type="EMBL" id="LIIK01000084">
    <property type="protein sequence ID" value="KQM08097.1"/>
    <property type="molecule type" value="Genomic_DNA"/>
</dbReference>
<feature type="non-terminal residue" evidence="1">
    <location>
        <position position="110"/>
    </location>
</feature>
<gene>
    <name evidence="1" type="ORF">AL399_09215</name>
</gene>
<comment type="caution">
    <text evidence="1">The sequence shown here is derived from an EMBL/GenBank/DDBJ whole genome shotgun (WGS) entry which is preliminary data.</text>
</comment>
<protein>
    <submittedName>
        <fullName evidence="1">Uncharacterized protein</fullName>
    </submittedName>
</protein>
<reference evidence="1" key="1">
    <citation type="submission" date="2015-08" db="EMBL/GenBank/DDBJ databases">
        <title>Candidatus Bacteriodes Periocalifornicus.</title>
        <authorList>
            <person name="McLean J.S."/>
            <person name="Kelley S."/>
        </authorList>
    </citation>
    <scope>NUCLEOTIDE SEQUENCE [LARGE SCALE GENOMIC DNA]</scope>
    <source>
        <strain evidence="1">12B</strain>
    </source>
</reference>
<proteinExistence type="predicted"/>
<name>A0A0Q4B793_9BACT</name>